<dbReference type="GeneID" id="300004775"/>
<dbReference type="EMBL" id="AEMG01000029">
    <property type="protein sequence ID" value="EFW89999.1"/>
    <property type="molecule type" value="Genomic_DNA"/>
</dbReference>
<dbReference type="EMBL" id="FRAN01000004">
    <property type="protein sequence ID" value="SHL02194.1"/>
    <property type="molecule type" value="Genomic_DNA"/>
</dbReference>
<evidence type="ECO:0000313" key="4">
    <source>
        <dbReference type="Proteomes" id="UP000184203"/>
    </source>
</evidence>
<reference evidence="4" key="2">
    <citation type="submission" date="2016-11" db="EMBL/GenBank/DDBJ databases">
        <authorList>
            <person name="Varghese N."/>
            <person name="Submissions S."/>
        </authorList>
    </citation>
    <scope>NUCLEOTIDE SEQUENCE [LARGE SCALE GENOMIC DNA]</scope>
    <source>
        <strain evidence="4">DX253</strain>
    </source>
</reference>
<evidence type="ECO:0000313" key="1">
    <source>
        <dbReference type="EMBL" id="EFW89999.1"/>
    </source>
</evidence>
<dbReference type="RefSeq" id="WP_007983024.1">
    <property type="nucleotide sequence ID" value="NZ_AEMG01000029.1"/>
</dbReference>
<keyword evidence="4" id="KW-1185">Reference proteome</keyword>
<sequence length="54" mass="5744">MSVAINSTAAQIDKESYDAEFDAATSETEFDEDDLLGPAEMCWFSCGLSCGLTG</sequence>
<dbReference type="AlphaFoldDB" id="E7QZ78"/>
<proteinExistence type="predicted"/>
<evidence type="ECO:0000313" key="3">
    <source>
        <dbReference type="Proteomes" id="UP000003751"/>
    </source>
</evidence>
<dbReference type="PATRIC" id="fig|797209.4.peg.3998"/>
<dbReference type="Proteomes" id="UP000003751">
    <property type="component" value="Unassembled WGS sequence"/>
</dbReference>
<evidence type="ECO:0000313" key="2">
    <source>
        <dbReference type="EMBL" id="SHL02194.1"/>
    </source>
</evidence>
<reference evidence="2" key="3">
    <citation type="submission" date="2016-11" db="EMBL/GenBank/DDBJ databases">
        <authorList>
            <person name="Jaros S."/>
            <person name="Januszkiewicz K."/>
            <person name="Wedrychowicz H."/>
        </authorList>
    </citation>
    <scope>NUCLEOTIDE SEQUENCE [LARGE SCALE GENOMIC DNA]</scope>
    <source>
        <strain evidence="2">DX253</strain>
    </source>
</reference>
<protein>
    <submittedName>
        <fullName evidence="1">Uncharacterized protein</fullName>
    </submittedName>
</protein>
<accession>E7QZ78</accession>
<gene>
    <name evidence="2" type="ORF">SAMN05444342_2765</name>
    <name evidence="1" type="ORF">ZOD2009_20427</name>
</gene>
<name>E7QZ78_HALPU</name>
<reference evidence="1 3" key="1">
    <citation type="journal article" date="2014" name="ISME J.">
        <title>Trehalose/2-sulfotrehalose biosynthesis and glycine-betaine uptake are widely spread mechanisms for osmoadaptation in the Halobacteriales.</title>
        <authorList>
            <person name="Youssef N.H."/>
            <person name="Savage-Ashlock K.N."/>
            <person name="McCully A.L."/>
            <person name="Luedtke B."/>
            <person name="Shaw E.I."/>
            <person name="Hoff W.D."/>
            <person name="Elshahed M.S."/>
        </authorList>
    </citation>
    <scope>NUCLEOTIDE SEQUENCE [LARGE SCALE GENOMIC DNA]</scope>
    <source>
        <strain evidence="1 3">DX253</strain>
    </source>
</reference>
<organism evidence="1 3">
    <name type="scientific">Haladaptatus paucihalophilus DX253</name>
    <dbReference type="NCBI Taxonomy" id="797209"/>
    <lineage>
        <taxon>Archaea</taxon>
        <taxon>Methanobacteriati</taxon>
        <taxon>Methanobacteriota</taxon>
        <taxon>Stenosarchaea group</taxon>
        <taxon>Halobacteria</taxon>
        <taxon>Halobacteriales</taxon>
        <taxon>Haladaptataceae</taxon>
        <taxon>Haladaptatus</taxon>
    </lineage>
</organism>
<dbReference type="Proteomes" id="UP000184203">
    <property type="component" value="Unassembled WGS sequence"/>
</dbReference>